<dbReference type="EMBL" id="CP091092">
    <property type="protein sequence ID" value="WFN37155.1"/>
    <property type="molecule type" value="Genomic_DNA"/>
</dbReference>
<protein>
    <submittedName>
        <fullName evidence="1">NYN domain-containing protein</fullName>
    </submittedName>
</protein>
<gene>
    <name evidence="1" type="ORF">L1994_01815</name>
</gene>
<evidence type="ECO:0000313" key="1">
    <source>
        <dbReference type="EMBL" id="WFN37155.1"/>
    </source>
</evidence>
<keyword evidence="2" id="KW-1185">Reference proteome</keyword>
<dbReference type="GeneID" id="79949092"/>
<dbReference type="RefSeq" id="WP_278099994.1">
    <property type="nucleotide sequence ID" value="NZ_CP091092.1"/>
</dbReference>
<accession>A0AAF0FPA4</accession>
<name>A0AAF0FPA4_9EURY</name>
<sequence>MKDRVAVFTDNGYISKIVLNGTKIDFMKFCDLACEDRERLRTYFYDCMPYQSEPPTNEDKKRYANYCRFRDSVEKQPGFQMRFGKLSKKSDGSFEQKRVDILLAVERVRLSLGSSDRPCNSCYRRHSDFVPAVEAAKDAGVITSLYYSKKSIHDGLLQAVDERYVIDEDLLNSIKRK</sequence>
<evidence type="ECO:0000313" key="2">
    <source>
        <dbReference type="Proteomes" id="UP001218895"/>
    </source>
</evidence>
<dbReference type="Gene3D" id="3.40.50.1010">
    <property type="entry name" value="5'-nuclease"/>
    <property type="match status" value="1"/>
</dbReference>
<proteinExistence type="predicted"/>
<dbReference type="KEGG" id="manq:L1994_01815"/>
<dbReference type="Proteomes" id="UP001218895">
    <property type="component" value="Chromosome"/>
</dbReference>
<reference evidence="1" key="1">
    <citation type="submission" date="2022-01" db="EMBL/GenBank/DDBJ databases">
        <title>Complete genome of Methanomicrobium antiquum DSM 21220.</title>
        <authorList>
            <person name="Chen S.-C."/>
            <person name="You Y.-T."/>
            <person name="Zhou Y.-Z."/>
            <person name="Lai M.-C."/>
        </authorList>
    </citation>
    <scope>NUCLEOTIDE SEQUENCE</scope>
    <source>
        <strain evidence="1">DSM 21220</strain>
    </source>
</reference>
<dbReference type="AlphaFoldDB" id="A0AAF0FPA4"/>
<organism evidence="1 2">
    <name type="scientific">Methanomicrobium antiquum</name>
    <dbReference type="NCBI Taxonomy" id="487686"/>
    <lineage>
        <taxon>Archaea</taxon>
        <taxon>Methanobacteriati</taxon>
        <taxon>Methanobacteriota</taxon>
        <taxon>Stenosarchaea group</taxon>
        <taxon>Methanomicrobia</taxon>
        <taxon>Methanomicrobiales</taxon>
        <taxon>Methanomicrobiaceae</taxon>
        <taxon>Methanomicrobium</taxon>
    </lineage>
</organism>